<comment type="caution">
    <text evidence="1">The sequence shown here is derived from an EMBL/GenBank/DDBJ whole genome shotgun (WGS) entry which is preliminary data.</text>
</comment>
<protein>
    <submittedName>
        <fullName evidence="1">Receptor-like protein</fullName>
    </submittedName>
</protein>
<keyword evidence="2" id="KW-1185">Reference proteome</keyword>
<accession>A0ACC1Y1M0</accession>
<evidence type="ECO:0000313" key="2">
    <source>
        <dbReference type="Proteomes" id="UP001164539"/>
    </source>
</evidence>
<organism evidence="1 2">
    <name type="scientific">Melia azedarach</name>
    <name type="common">Chinaberry tree</name>
    <dbReference type="NCBI Taxonomy" id="155640"/>
    <lineage>
        <taxon>Eukaryota</taxon>
        <taxon>Viridiplantae</taxon>
        <taxon>Streptophyta</taxon>
        <taxon>Embryophyta</taxon>
        <taxon>Tracheophyta</taxon>
        <taxon>Spermatophyta</taxon>
        <taxon>Magnoliopsida</taxon>
        <taxon>eudicotyledons</taxon>
        <taxon>Gunneridae</taxon>
        <taxon>Pentapetalae</taxon>
        <taxon>rosids</taxon>
        <taxon>malvids</taxon>
        <taxon>Sapindales</taxon>
        <taxon>Meliaceae</taxon>
        <taxon>Melia</taxon>
    </lineage>
</organism>
<reference evidence="1 2" key="1">
    <citation type="journal article" date="2023" name="Science">
        <title>Complex scaffold remodeling in plant triterpene biosynthesis.</title>
        <authorList>
            <person name="De La Pena R."/>
            <person name="Hodgson H."/>
            <person name="Liu J.C."/>
            <person name="Stephenson M.J."/>
            <person name="Martin A.C."/>
            <person name="Owen C."/>
            <person name="Harkess A."/>
            <person name="Leebens-Mack J."/>
            <person name="Jimenez L.E."/>
            <person name="Osbourn A."/>
            <person name="Sattely E.S."/>
        </authorList>
    </citation>
    <scope>NUCLEOTIDE SEQUENCE [LARGE SCALE GENOMIC DNA]</scope>
    <source>
        <strain evidence="2">cv. JPN11</strain>
        <tissue evidence="1">Leaf</tissue>
    </source>
</reference>
<dbReference type="Proteomes" id="UP001164539">
    <property type="component" value="Chromosome 6"/>
</dbReference>
<sequence>MLLQFKKSLKINEYGSYRPKPASWNSSEQDVDCCSWDGVECNETTGHVIKLDLSNSGLHGTMISGNSLFHLVHLKWLNLAHNCFNSSEIPSAIKNLSELSYLNLSGSSFSGQIPFEILELSKLVSLDLSKNRNGHPFLELQKPSLENLFEKLGNLKILDLGNVKIASPIPHNLVNLSNSLTFLSLSQCLLRGKIPSSLGNLTKLVHMDLSFNELSDKLPATIGNLNSLEVLDLSTNNFSSELPSSIGDLNFIDVLDLSSNGFSGELPASIGNIEPLEDLSVSRCSFSGQIPLSLSNLTRLTELDLSYNNFSGTMELDMLLSKLKDLDLLYLSSNKLSLLTKTTINTISKKLSYVGLRSCNITEFPGFLKNQDQLLMLDLSSNRIKGEVPGWVMNISVESLTVLNLSFNFLTGFHDQYPIVPSRSGYRFTLDLSSNNLQGPLPVPPIDTSNYLVSNNSLTGEIPTWICKLNSLMVLDLSYNNLSGNLPQCLGSFSPGLFILQLSKNKFSGSIPQTFFNGSLKMIDLSYNLLQGRIPRSLANCTTLEFLNLGNNQINDIFPSWLGTLPDLQVLILRANNFHGIIGNVKRACGFSKLRIIDLSNNEFVGKLPSNFFQCLNTMKVVNRSELSYMQGVVPNSVSIGSDGFDFLQGHIPSWLSNITNLESLDFSNNKLSGQIPQNLIELTFLGFFNVSHNNLTGSIPQGNQFTLFDNSSFDGNLGLCGKPLSRKCENDDSKLNENADVPDSKSSFALDWKMALIGYSSGLIVGVNLGLNFSTGIQEWFEEKILGRRSKRRRRKQRRRSRME</sequence>
<name>A0ACC1Y1M0_MELAZ</name>
<evidence type="ECO:0000313" key="1">
    <source>
        <dbReference type="EMBL" id="KAJ4717610.1"/>
    </source>
</evidence>
<proteinExistence type="predicted"/>
<gene>
    <name evidence="1" type="ORF">OWV82_012465</name>
</gene>
<dbReference type="EMBL" id="CM051399">
    <property type="protein sequence ID" value="KAJ4717610.1"/>
    <property type="molecule type" value="Genomic_DNA"/>
</dbReference>